<reference evidence="3 4" key="1">
    <citation type="submission" date="2017-03" db="EMBL/GenBank/DDBJ databases">
        <title>WGS assembly of Porphyra umbilicalis.</title>
        <authorList>
            <person name="Brawley S.H."/>
            <person name="Blouin N.A."/>
            <person name="Ficko-Blean E."/>
            <person name="Wheeler G.L."/>
            <person name="Lohr M."/>
            <person name="Goodson H.V."/>
            <person name="Jenkins J.W."/>
            <person name="Blaby-Haas C.E."/>
            <person name="Helliwell K.E."/>
            <person name="Chan C."/>
            <person name="Marriage T."/>
            <person name="Bhattacharya D."/>
            <person name="Klein A.S."/>
            <person name="Badis Y."/>
            <person name="Brodie J."/>
            <person name="Cao Y."/>
            <person name="Collen J."/>
            <person name="Dittami S.M."/>
            <person name="Gachon C.M."/>
            <person name="Green B.R."/>
            <person name="Karpowicz S."/>
            <person name="Kim J.W."/>
            <person name="Kudahl U."/>
            <person name="Lin S."/>
            <person name="Michel G."/>
            <person name="Mittag M."/>
            <person name="Olson B.J."/>
            <person name="Pangilinan J."/>
            <person name="Peng Y."/>
            <person name="Qiu H."/>
            <person name="Shu S."/>
            <person name="Singer J.T."/>
            <person name="Smith A.G."/>
            <person name="Sprecher B.N."/>
            <person name="Wagner V."/>
            <person name="Wang W."/>
            <person name="Wang Z.-Y."/>
            <person name="Yan J."/>
            <person name="Yarish C."/>
            <person name="Zoeuner-Riek S."/>
            <person name="Zhuang Y."/>
            <person name="Zou Y."/>
            <person name="Lindquist E.A."/>
            <person name="Grimwood J."/>
            <person name="Barry K."/>
            <person name="Rokhsar D.S."/>
            <person name="Schmutz J."/>
            <person name="Stiller J.W."/>
            <person name="Grossman A.R."/>
            <person name="Prochnik S.E."/>
        </authorList>
    </citation>
    <scope>NUCLEOTIDE SEQUENCE [LARGE SCALE GENOMIC DNA]</scope>
    <source>
        <strain evidence="3">4086291</strain>
    </source>
</reference>
<dbReference type="EMBL" id="KV919351">
    <property type="protein sequence ID" value="OSX69947.1"/>
    <property type="molecule type" value="Genomic_DNA"/>
</dbReference>
<dbReference type="Proteomes" id="UP000218209">
    <property type="component" value="Unassembled WGS sequence"/>
</dbReference>
<feature type="region of interest" description="Disordered" evidence="1">
    <location>
        <begin position="253"/>
        <end position="341"/>
    </location>
</feature>
<feature type="compositionally biased region" description="Low complexity" evidence="1">
    <location>
        <begin position="157"/>
        <end position="167"/>
    </location>
</feature>
<evidence type="ECO:0000256" key="1">
    <source>
        <dbReference type="SAM" id="MobiDB-lite"/>
    </source>
</evidence>
<evidence type="ECO:0000313" key="3">
    <source>
        <dbReference type="EMBL" id="OSX69947.1"/>
    </source>
</evidence>
<feature type="region of interest" description="Disordered" evidence="1">
    <location>
        <begin position="1"/>
        <end position="224"/>
    </location>
</feature>
<feature type="compositionally biased region" description="Low complexity" evidence="1">
    <location>
        <begin position="1"/>
        <end position="42"/>
    </location>
</feature>
<gene>
    <name evidence="3" type="ORF">BU14_0992s0006</name>
</gene>
<dbReference type="PANTHER" id="PTHR47796:SF1">
    <property type="entry name" value="OS08G0500800 PROTEIN"/>
    <property type="match status" value="1"/>
</dbReference>
<feature type="domain" description="WLM" evidence="2">
    <location>
        <begin position="341"/>
        <end position="518"/>
    </location>
</feature>
<feature type="compositionally biased region" description="Low complexity" evidence="1">
    <location>
        <begin position="290"/>
        <end position="313"/>
    </location>
</feature>
<dbReference type="PROSITE" id="PS51397">
    <property type="entry name" value="WLM"/>
    <property type="match status" value="1"/>
</dbReference>
<proteinExistence type="predicted"/>
<feature type="compositionally biased region" description="Low complexity" evidence="1">
    <location>
        <begin position="253"/>
        <end position="265"/>
    </location>
</feature>
<feature type="region of interest" description="Disordered" evidence="1">
    <location>
        <begin position="473"/>
        <end position="517"/>
    </location>
</feature>
<name>A0A1X6NMY4_PORUM</name>
<feature type="compositionally biased region" description="Pro residues" evidence="1">
    <location>
        <begin position="266"/>
        <end position="278"/>
    </location>
</feature>
<evidence type="ECO:0000313" key="4">
    <source>
        <dbReference type="Proteomes" id="UP000218209"/>
    </source>
</evidence>
<dbReference type="InterPro" id="IPR013536">
    <property type="entry name" value="WLM_dom"/>
</dbReference>
<evidence type="ECO:0000259" key="2">
    <source>
        <dbReference type="PROSITE" id="PS51397"/>
    </source>
</evidence>
<dbReference type="AlphaFoldDB" id="A0A1X6NMY4"/>
<keyword evidence="4" id="KW-1185">Reference proteome</keyword>
<feature type="compositionally biased region" description="Basic residues" evidence="1">
    <location>
        <begin position="103"/>
        <end position="112"/>
    </location>
</feature>
<organism evidence="3 4">
    <name type="scientific">Porphyra umbilicalis</name>
    <name type="common">Purple laver</name>
    <name type="synonym">Red alga</name>
    <dbReference type="NCBI Taxonomy" id="2786"/>
    <lineage>
        <taxon>Eukaryota</taxon>
        <taxon>Rhodophyta</taxon>
        <taxon>Bangiophyceae</taxon>
        <taxon>Bangiales</taxon>
        <taxon>Bangiaceae</taxon>
        <taxon>Porphyra</taxon>
    </lineage>
</organism>
<dbReference type="Pfam" id="PF08325">
    <property type="entry name" value="WLM"/>
    <property type="match status" value="1"/>
</dbReference>
<feature type="compositionally biased region" description="Gly residues" evidence="1">
    <location>
        <begin position="177"/>
        <end position="186"/>
    </location>
</feature>
<protein>
    <recommendedName>
        <fullName evidence="2">WLM domain-containing protein</fullName>
    </recommendedName>
</protein>
<dbReference type="PANTHER" id="PTHR47796">
    <property type="entry name" value="ZINC METALLOPROTEINASE-LIKE PROTEIN"/>
    <property type="match status" value="1"/>
</dbReference>
<dbReference type="OrthoDB" id="49605at2759"/>
<feature type="compositionally biased region" description="Basic and acidic residues" evidence="1">
    <location>
        <begin position="113"/>
        <end position="127"/>
    </location>
</feature>
<sequence length="533" mass="55197">MAAVAAAVAAAPPAEAAAAAAASAVATPTGTTPRTGAGAGNTLNRAPLLGTTSERWHGSGDDCAAGEDPASVDEQSVSYGSDGGPLPSIGDGDSGGEDDNPRHVRRARRRGARRVDRRPAGVEDQLRRTGRAARRRTPAASDGEASCGEVPKTDITAAVARPAAPRASPHQLRVGCAPGGGRGRCSGGTHRLTVTAKDVAGSTAGARSAAPRATPHQRRDGCAPSDGRCYHGVGTHRLTATAKNVAGSTAARSMTAADAAAEAPTGTPPRPSAWPGAPPSRARWRRARRPTSGATAARPATAAAATAVALTGAPPRPSAWPGTTSESPLPRRAMAGRLQFKRRRLRGRRRRRLGRARRADRQPRTRQWLTFRPRRQQMVLVEMRARGLRIGRLVEMPADGKVGVDPVCVLGLNMNGGEEIWMRVRTDDGQGSLSWWKVLEVVWNELSHNVFGAHDARCYAPMREIASEGEAFSASRGGGASPRLGGGVRPRAGGGGGGRRSGGRPRSGGGGANGRCCGGCNHGGSSRHARFAV</sequence>
<accession>A0A1X6NMY4</accession>
<feature type="compositionally biased region" description="Basic residues" evidence="1">
    <location>
        <begin position="128"/>
        <end position="137"/>
    </location>
</feature>
<feature type="compositionally biased region" description="Gly residues" evidence="1">
    <location>
        <begin position="476"/>
        <end position="513"/>
    </location>
</feature>